<evidence type="ECO:0000256" key="1">
    <source>
        <dbReference type="ARBA" id="ARBA00004613"/>
    </source>
</evidence>
<dbReference type="InterPro" id="IPR031825">
    <property type="entry name" value="RXLR"/>
</dbReference>
<reference evidence="6" key="1">
    <citation type="submission" date="2023-04" db="EMBL/GenBank/DDBJ databases">
        <title>Phytophthora lilii NBRC 32176.</title>
        <authorList>
            <person name="Ichikawa N."/>
            <person name="Sato H."/>
            <person name="Tonouchi N."/>
        </authorList>
    </citation>
    <scope>NUCLEOTIDE SEQUENCE</scope>
    <source>
        <strain evidence="6">NBRC 32176</strain>
    </source>
</reference>
<evidence type="ECO:0000313" key="7">
    <source>
        <dbReference type="Proteomes" id="UP001165083"/>
    </source>
</evidence>
<comment type="domain">
    <text evidence="5">The RxLR-dEER motif acts to carry the protein into the host cell cytoplasm through binding to cell surface phosphatidylinositol-3-phosphate.</text>
</comment>
<evidence type="ECO:0000256" key="3">
    <source>
        <dbReference type="ARBA" id="ARBA00022525"/>
    </source>
</evidence>
<sequence>MRLCYLAFVATAALLAGRNDVSAAANVNQNTLSRLDSADVEPSVHAVVVEDSVGDFKRNLRVDKTAETDTDGEERGFISSFLDWRHRRKQYRMWYGAELKPGEVVKMMKRRESLGREVDWDVVNGYPEYYRQRQSSFFF</sequence>
<evidence type="ECO:0000313" key="6">
    <source>
        <dbReference type="EMBL" id="GMF25102.1"/>
    </source>
</evidence>
<name>A0A9W6U4A8_9STRA</name>
<dbReference type="Proteomes" id="UP001165083">
    <property type="component" value="Unassembled WGS sequence"/>
</dbReference>
<proteinExistence type="inferred from homology"/>
<keyword evidence="4 5" id="KW-0732">Signal</keyword>
<protein>
    <recommendedName>
        <fullName evidence="5">RxLR effector protein</fullName>
    </recommendedName>
</protein>
<comment type="caution">
    <text evidence="6">The sequence shown here is derived from an EMBL/GenBank/DDBJ whole genome shotgun (WGS) entry which is preliminary data.</text>
</comment>
<evidence type="ECO:0000256" key="4">
    <source>
        <dbReference type="ARBA" id="ARBA00022729"/>
    </source>
</evidence>
<comment type="subcellular location">
    <subcellularLocation>
        <location evidence="1 5">Secreted</location>
    </subcellularLocation>
</comment>
<comment type="function">
    <text evidence="5">Effector that suppresses plant defense responses during pathogen infection.</text>
</comment>
<evidence type="ECO:0000256" key="2">
    <source>
        <dbReference type="ARBA" id="ARBA00010400"/>
    </source>
</evidence>
<keyword evidence="3 5" id="KW-0964">Secreted</keyword>
<dbReference type="EMBL" id="BSXW01000542">
    <property type="protein sequence ID" value="GMF25102.1"/>
    <property type="molecule type" value="Genomic_DNA"/>
</dbReference>
<feature type="chain" id="PRO_5044984155" description="RxLR effector protein" evidence="5">
    <location>
        <begin position="25"/>
        <end position="139"/>
    </location>
</feature>
<feature type="signal peptide" evidence="5">
    <location>
        <begin position="1"/>
        <end position="24"/>
    </location>
</feature>
<evidence type="ECO:0000256" key="5">
    <source>
        <dbReference type="RuleBase" id="RU367124"/>
    </source>
</evidence>
<dbReference type="OrthoDB" id="91617at2759"/>
<keyword evidence="7" id="KW-1185">Reference proteome</keyword>
<gene>
    <name evidence="6" type="ORF">Plil01_001033300</name>
</gene>
<dbReference type="Pfam" id="PF16810">
    <property type="entry name" value="RXLR"/>
    <property type="match status" value="1"/>
</dbReference>
<organism evidence="6 7">
    <name type="scientific">Phytophthora lilii</name>
    <dbReference type="NCBI Taxonomy" id="2077276"/>
    <lineage>
        <taxon>Eukaryota</taxon>
        <taxon>Sar</taxon>
        <taxon>Stramenopiles</taxon>
        <taxon>Oomycota</taxon>
        <taxon>Peronosporomycetes</taxon>
        <taxon>Peronosporales</taxon>
        <taxon>Peronosporaceae</taxon>
        <taxon>Phytophthora</taxon>
    </lineage>
</organism>
<comment type="similarity">
    <text evidence="2 5">Belongs to the RxLR effector family.</text>
</comment>
<accession>A0A9W6U4A8</accession>
<dbReference type="AlphaFoldDB" id="A0A9W6U4A8"/>